<keyword evidence="1" id="KW-1133">Transmembrane helix</keyword>
<accession>A0A1G1V2C8</accession>
<dbReference type="STRING" id="1797513.A2782_03340"/>
<organism evidence="2 3">
    <name type="scientific">Candidatus Blackburnbacteria bacterium RIFCSPHIGHO2_01_FULL_43_15b</name>
    <dbReference type="NCBI Taxonomy" id="1797513"/>
    <lineage>
        <taxon>Bacteria</taxon>
        <taxon>Candidatus Blackburniibacteriota</taxon>
    </lineage>
</organism>
<feature type="transmembrane region" description="Helical" evidence="1">
    <location>
        <begin position="315"/>
        <end position="335"/>
    </location>
</feature>
<sequence length="1168" mass="132927">MRRKVSDNFYLLVVVYVVFLLVSLLFLSLRWLPPGYALAGHDSGLPLGAKQFLISRLYAWDDRLGFGGDNSANFGSITIHFFDWLSAIVAGTPYAGNYVSLFFWLSLIFLSSLFLAYQFKDSLGKPFIFIFPVLVSINFYIFQSIFMLERAKFGVFSATLISLAVYFRMHDKKLSVVLSALVSALAFFVFNGGGWFGITLYGGVTLILLTTLVFGVVSLSAKRTVKFIVLCGLFYVFLNAYSIFPYLKNFLVNDAVHLVPTADAENNKNWLRDISRHASYLNLFRLQGIPEWYGDVDGATKANSSHVYAQYYLDSFTSVVASFIFPLLALVGLLLAKTNKQKRILSFFGLVALIEMVFTAGSHPPLGGFYEFLMDRLPGFFLFRSAFYKFAIFYMLGMSLLVSFALSIIVEKLTTLCIGLLFPFKLRQSQVWFWARLAFFSLFIAAIVGLWLSYHWVLFGTNGIFAWNSNLSTKVEPPSYIFDFADWTRKNNVQDKRILMLPPPSKDWQNDAYDWGYWSLSPLTSSLSSARVLSNWHVLNDEEVNVINELYNFVKNKDEQNFTRLSQRLNIGYVLLRRDVLADGSWSSAEGTDGYKAAVESFANTEKLKVFGQWDLYQLKSNNPLQVYTLASVNSIPDNLITLANGFFPSGHAVGLSAAKAYKGVEQLSANKIDAFDCLSCLLEKQTLLKSLPETNILPNSPLYYFKFMKEQKVLRESKESRSKIGNYLGLILKRTAELKAMLDTSASESFVMVNVSVVRSYLDQLYDTISVNKSNAYDYELLRQVLDFLNPVEHEVGDFSKGNMAKTHSYRFNEEMLGILWDIHKIKDFFNPLLENSRNWPQEKVYKISFPQAGLYTLYFSSQAFPRNLEGGGILPKAIRLKEKDGEKELPIGGQNNDWISLSMGQQDVGEVELKLEFPSLPNLFSIEGERIEQFPFGRNACYRGKIQGFDKERLYEVLISKTDRTKAVKVIFRDDNRVYSSRYGFLQGEDRFEVPAVAKGEFSRYIYKPAVFAKDISLYICSDDVIPPVIDKIIVQEFFTPSAINVRQSDLKIQTPPDIHYVRISPTEYSVVAERTGNPYILVFNEKFNSSWQLLAQDPTGKLKPLKKHFSVDGYANAWLVDQPNINDFKIEYAPQRLFYIGALVSAITLLSSIVWLIYSGIKTRR</sequence>
<evidence type="ECO:0008006" key="4">
    <source>
        <dbReference type="Google" id="ProtNLM"/>
    </source>
</evidence>
<reference evidence="2 3" key="1">
    <citation type="journal article" date="2016" name="Nat. Commun.">
        <title>Thousands of microbial genomes shed light on interconnected biogeochemical processes in an aquifer system.</title>
        <authorList>
            <person name="Anantharaman K."/>
            <person name="Brown C.T."/>
            <person name="Hug L.A."/>
            <person name="Sharon I."/>
            <person name="Castelle C.J."/>
            <person name="Probst A.J."/>
            <person name="Thomas B.C."/>
            <person name="Singh A."/>
            <person name="Wilkins M.J."/>
            <person name="Karaoz U."/>
            <person name="Brodie E.L."/>
            <person name="Williams K.H."/>
            <person name="Hubbard S.S."/>
            <person name="Banfield J.F."/>
        </authorList>
    </citation>
    <scope>NUCLEOTIDE SEQUENCE [LARGE SCALE GENOMIC DNA]</scope>
</reference>
<feature type="transmembrane region" description="Helical" evidence="1">
    <location>
        <begin position="174"/>
        <end position="192"/>
    </location>
</feature>
<feature type="transmembrane region" description="Helical" evidence="1">
    <location>
        <begin position="151"/>
        <end position="167"/>
    </location>
</feature>
<feature type="transmembrane region" description="Helical" evidence="1">
    <location>
        <begin position="347"/>
        <end position="366"/>
    </location>
</feature>
<dbReference type="EMBL" id="MHBW01000008">
    <property type="protein sequence ID" value="OGY09552.1"/>
    <property type="molecule type" value="Genomic_DNA"/>
</dbReference>
<keyword evidence="1" id="KW-0472">Membrane</keyword>
<evidence type="ECO:0000256" key="1">
    <source>
        <dbReference type="SAM" id="Phobius"/>
    </source>
</evidence>
<feature type="transmembrane region" description="Helical" evidence="1">
    <location>
        <begin position="198"/>
        <end position="220"/>
    </location>
</feature>
<feature type="transmembrane region" description="Helical" evidence="1">
    <location>
        <begin position="386"/>
        <end position="410"/>
    </location>
</feature>
<dbReference type="Proteomes" id="UP000177967">
    <property type="component" value="Unassembled WGS sequence"/>
</dbReference>
<gene>
    <name evidence="2" type="ORF">A2782_03340</name>
</gene>
<feature type="transmembrane region" description="Helical" evidence="1">
    <location>
        <begin position="1140"/>
        <end position="1161"/>
    </location>
</feature>
<evidence type="ECO:0000313" key="2">
    <source>
        <dbReference type="EMBL" id="OGY09552.1"/>
    </source>
</evidence>
<proteinExistence type="predicted"/>
<feature type="transmembrane region" description="Helical" evidence="1">
    <location>
        <begin position="101"/>
        <end position="119"/>
    </location>
</feature>
<feature type="transmembrane region" description="Helical" evidence="1">
    <location>
        <begin position="9"/>
        <end position="32"/>
    </location>
</feature>
<feature type="transmembrane region" description="Helical" evidence="1">
    <location>
        <begin position="227"/>
        <end position="247"/>
    </location>
</feature>
<evidence type="ECO:0000313" key="3">
    <source>
        <dbReference type="Proteomes" id="UP000177967"/>
    </source>
</evidence>
<comment type="caution">
    <text evidence="2">The sequence shown here is derived from an EMBL/GenBank/DDBJ whole genome shotgun (WGS) entry which is preliminary data.</text>
</comment>
<feature type="transmembrane region" description="Helical" evidence="1">
    <location>
        <begin position="431"/>
        <end position="454"/>
    </location>
</feature>
<name>A0A1G1V2C8_9BACT</name>
<dbReference type="AlphaFoldDB" id="A0A1G1V2C8"/>
<feature type="transmembrane region" description="Helical" evidence="1">
    <location>
        <begin position="126"/>
        <end position="145"/>
    </location>
</feature>
<protein>
    <recommendedName>
        <fullName evidence="4">YfhO family protein</fullName>
    </recommendedName>
</protein>
<keyword evidence="1" id="KW-0812">Transmembrane</keyword>